<reference evidence="2" key="1">
    <citation type="submission" date="2021-10" db="EMBL/GenBank/DDBJ databases">
        <title>The complete genome sequence of Leeia sp. TBRC 13508.</title>
        <authorList>
            <person name="Charoenyingcharoen P."/>
            <person name="Yukphan P."/>
        </authorList>
    </citation>
    <scope>NUCLEOTIDE SEQUENCE</scope>
    <source>
        <strain evidence="2">TBRC 13508</strain>
    </source>
</reference>
<dbReference type="PANTHER" id="PTHR10094:SF25">
    <property type="entry name" value="SCP2 STEROL-BINDING DOMAIN-CONTAINING PROTEIN 1"/>
    <property type="match status" value="1"/>
</dbReference>
<name>A0ABS8D729_9NEIS</name>
<comment type="caution">
    <text evidence="2">The sequence shown here is derived from an EMBL/GenBank/DDBJ whole genome shotgun (WGS) entry which is preliminary data.</text>
</comment>
<evidence type="ECO:0000259" key="1">
    <source>
        <dbReference type="Pfam" id="PF02036"/>
    </source>
</evidence>
<accession>A0ABS8D729</accession>
<dbReference type="PANTHER" id="PTHR10094">
    <property type="entry name" value="STEROL CARRIER PROTEIN 2 SCP-2 FAMILY PROTEIN"/>
    <property type="match status" value="1"/>
</dbReference>
<dbReference type="Gene3D" id="3.30.1050.10">
    <property type="entry name" value="SCP2 sterol-binding domain"/>
    <property type="match status" value="1"/>
</dbReference>
<dbReference type="Proteomes" id="UP001165395">
    <property type="component" value="Unassembled WGS sequence"/>
</dbReference>
<keyword evidence="3" id="KW-1185">Reference proteome</keyword>
<evidence type="ECO:0000313" key="2">
    <source>
        <dbReference type="EMBL" id="MCB6183981.1"/>
    </source>
</evidence>
<evidence type="ECO:0000313" key="3">
    <source>
        <dbReference type="Proteomes" id="UP001165395"/>
    </source>
</evidence>
<dbReference type="SUPFAM" id="SSF55718">
    <property type="entry name" value="SCP-like"/>
    <property type="match status" value="1"/>
</dbReference>
<dbReference type="InterPro" id="IPR036527">
    <property type="entry name" value="SCP2_sterol-bd_dom_sf"/>
</dbReference>
<dbReference type="Pfam" id="PF02036">
    <property type="entry name" value="SCP2"/>
    <property type="match status" value="1"/>
</dbReference>
<feature type="domain" description="SCP2" evidence="1">
    <location>
        <begin position="13"/>
        <end position="102"/>
    </location>
</feature>
<dbReference type="EMBL" id="JAJBZT010000005">
    <property type="protein sequence ID" value="MCB6183981.1"/>
    <property type="molecule type" value="Genomic_DNA"/>
</dbReference>
<proteinExistence type="predicted"/>
<organism evidence="2 3">
    <name type="scientific">Leeia speluncae</name>
    <dbReference type="NCBI Taxonomy" id="2884804"/>
    <lineage>
        <taxon>Bacteria</taxon>
        <taxon>Pseudomonadati</taxon>
        <taxon>Pseudomonadota</taxon>
        <taxon>Betaproteobacteria</taxon>
        <taxon>Neisseriales</taxon>
        <taxon>Leeiaceae</taxon>
        <taxon>Leeia</taxon>
    </lineage>
</organism>
<gene>
    <name evidence="2" type="ORF">LIN78_10540</name>
</gene>
<sequence length="114" mass="12997">MVATLNFAKLSGKLPNDWTFLLGKHIAVHFLDLPVELHLGWSGHRFVVVSANTPADVIFTASYQDFLSLLRRQEDPDTLFFQRRLQIEGDTELGLTLKNILDSIELPSWLTTHH</sequence>
<dbReference type="InterPro" id="IPR003033">
    <property type="entry name" value="SCP2_sterol-bd_dom"/>
</dbReference>
<protein>
    <submittedName>
        <fullName evidence="2">SCP2 sterol-binding domain-containing protein</fullName>
    </submittedName>
</protein>